<feature type="compositionally biased region" description="Polar residues" evidence="1">
    <location>
        <begin position="255"/>
        <end position="265"/>
    </location>
</feature>
<feature type="region of interest" description="Disordered" evidence="1">
    <location>
        <begin position="536"/>
        <end position="574"/>
    </location>
</feature>
<evidence type="ECO:0000313" key="2">
    <source>
        <dbReference type="EMBL" id="KAJ1921142.1"/>
    </source>
</evidence>
<dbReference type="EMBL" id="JANBPT010000425">
    <property type="protein sequence ID" value="KAJ1921142.1"/>
    <property type="molecule type" value="Genomic_DNA"/>
</dbReference>
<feature type="compositionally biased region" description="Basic and acidic residues" evidence="1">
    <location>
        <begin position="352"/>
        <end position="369"/>
    </location>
</feature>
<gene>
    <name evidence="2" type="ORF">IWQ60_006833</name>
</gene>
<dbReference type="OrthoDB" id="5564103at2759"/>
<reference evidence="2" key="1">
    <citation type="submission" date="2022-07" db="EMBL/GenBank/DDBJ databases">
        <title>Phylogenomic reconstructions and comparative analyses of Kickxellomycotina fungi.</title>
        <authorList>
            <person name="Reynolds N.K."/>
            <person name="Stajich J.E."/>
            <person name="Barry K."/>
            <person name="Grigoriev I.V."/>
            <person name="Crous P."/>
            <person name="Smith M.E."/>
        </authorList>
    </citation>
    <scope>NUCLEOTIDE SEQUENCE</scope>
    <source>
        <strain evidence="2">RSA 861</strain>
    </source>
</reference>
<organism evidence="2 3">
    <name type="scientific">Tieghemiomyces parasiticus</name>
    <dbReference type="NCBI Taxonomy" id="78921"/>
    <lineage>
        <taxon>Eukaryota</taxon>
        <taxon>Fungi</taxon>
        <taxon>Fungi incertae sedis</taxon>
        <taxon>Zoopagomycota</taxon>
        <taxon>Kickxellomycotina</taxon>
        <taxon>Dimargaritomycetes</taxon>
        <taxon>Dimargaritales</taxon>
        <taxon>Dimargaritaceae</taxon>
        <taxon>Tieghemiomyces</taxon>
    </lineage>
</organism>
<sequence length="741" mass="81248">MYFACPCLNTKVHVTANDAILPTAGQPRRWRLALAGVVVEQPLLRSSSGPGDAQATVTCVNCDTTVYRFDLPATGSDQLFPADGTVFLAPSLRTESQCQAVARTTAAYSPAFRFIIDYHSSVGQTYDDQVTVQDCLAVIPRSVVQAIERRASDYLWARRRTLLSQFPDHGPDFTRALLDEQELAERDTLLLVERLHQLVTNEHLVLPGTTEPPATALRVTNVVPHRPFTGKSTVLTTDGDAEHVFSALPRRPSVASPTDRSSSTKPPLESLIDPVSHIPLPPLAPGGYTDEELAALSYHFNQLEVAEQQRQIDRLRQLRTVAEEGEDSVKPRVRPTTSPPRQASALPPPRSEMFEFDREEPSMKGESEKAATPSGPAEPAARYHQPSPPDAPVVHTARDAFSASYAPAVAGRSLFPRNRGPPRYAQSYAASAMPDTSSVYTNPSIIGTDSEDPRRDMDTGLARPDEDSSEADEVHARALVDDEGRRLYPLGKPFSHRTDRFTEDAAYPLQAKERRYEVSGGPVRYAREKRRLLRELGSELTSDATSDHSDSDDGEAREVEVRNAKENDAEEAESRDLLLALPRRAPHSADEPFATTAPVQISNPMGSYHLSSEARDYMLKRQIFISQYVQQQQEETARDRAGQRARAVGGDNDGWDPVSGATVTTDESDVESTIPSSDTATSTGTRALAVPTGPPRPNDPLFRGARSFVPPHELAAISYAADPNSLFGSKPQDLPQGRMYI</sequence>
<comment type="caution">
    <text evidence="2">The sequence shown here is derived from an EMBL/GenBank/DDBJ whole genome shotgun (WGS) entry which is preliminary data.</text>
</comment>
<feature type="compositionally biased region" description="Polar residues" evidence="1">
    <location>
        <begin position="661"/>
        <end position="685"/>
    </location>
</feature>
<feature type="region of interest" description="Disordered" evidence="1">
    <location>
        <begin position="248"/>
        <end position="275"/>
    </location>
</feature>
<dbReference type="AlphaFoldDB" id="A0A9W8DSK3"/>
<dbReference type="Proteomes" id="UP001150569">
    <property type="component" value="Unassembled WGS sequence"/>
</dbReference>
<proteinExistence type="predicted"/>
<accession>A0A9W8DSK3</accession>
<feature type="region of interest" description="Disordered" evidence="1">
    <location>
        <begin position="634"/>
        <end position="706"/>
    </location>
</feature>
<name>A0A9W8DSK3_9FUNG</name>
<feature type="compositionally biased region" description="Polar residues" evidence="1">
    <location>
        <begin position="434"/>
        <end position="447"/>
    </location>
</feature>
<evidence type="ECO:0000256" key="1">
    <source>
        <dbReference type="SAM" id="MobiDB-lite"/>
    </source>
</evidence>
<feature type="region of interest" description="Disordered" evidence="1">
    <location>
        <begin position="322"/>
        <end position="394"/>
    </location>
</feature>
<protein>
    <submittedName>
        <fullName evidence="2">Uncharacterized protein</fullName>
    </submittedName>
</protein>
<feature type="compositionally biased region" description="Basic and acidic residues" evidence="1">
    <location>
        <begin position="545"/>
        <end position="574"/>
    </location>
</feature>
<evidence type="ECO:0000313" key="3">
    <source>
        <dbReference type="Proteomes" id="UP001150569"/>
    </source>
</evidence>
<feature type="compositionally biased region" description="Basic and acidic residues" evidence="1">
    <location>
        <begin position="451"/>
        <end position="480"/>
    </location>
</feature>
<feature type="region of interest" description="Disordered" evidence="1">
    <location>
        <begin position="428"/>
        <end position="480"/>
    </location>
</feature>
<keyword evidence="3" id="KW-1185">Reference proteome</keyword>